<evidence type="ECO:0000256" key="2">
    <source>
        <dbReference type="ARBA" id="ARBA00006751"/>
    </source>
</evidence>
<dbReference type="InterPro" id="IPR000845">
    <property type="entry name" value="Nucleoside_phosphorylase_d"/>
</dbReference>
<evidence type="ECO:0000256" key="3">
    <source>
        <dbReference type="ARBA" id="ARBA00011886"/>
    </source>
</evidence>
<dbReference type="OrthoDB" id="10261782at2759"/>
<dbReference type="UniPathway" id="UPA00606"/>
<keyword evidence="4" id="KW-0328">Glycosyltransferase</keyword>
<dbReference type="PANTHER" id="PTHR11904">
    <property type="entry name" value="METHYLTHIOADENOSINE/PURINE NUCLEOSIDE PHOSPHORYLASE"/>
    <property type="match status" value="1"/>
</dbReference>
<dbReference type="Gene3D" id="3.40.50.1580">
    <property type="entry name" value="Nucleoside phosphorylase domain"/>
    <property type="match status" value="1"/>
</dbReference>
<comment type="pathway">
    <text evidence="1">Purine metabolism; purine nucleoside salvage.</text>
</comment>
<evidence type="ECO:0000256" key="5">
    <source>
        <dbReference type="ARBA" id="ARBA00022679"/>
    </source>
</evidence>
<dbReference type="NCBIfam" id="NF006054">
    <property type="entry name" value="PRK08202.1"/>
    <property type="match status" value="1"/>
</dbReference>
<dbReference type="GO" id="GO:0004731">
    <property type="term" value="F:purine-nucleoside phosphorylase activity"/>
    <property type="evidence" value="ECO:0007669"/>
    <property type="project" value="UniProtKB-EC"/>
</dbReference>
<keyword evidence="5" id="KW-0808">Transferase</keyword>
<accession>A0A2T0A691</accession>
<name>A0A2T0A691_RHOTO</name>
<evidence type="ECO:0000259" key="7">
    <source>
        <dbReference type="Pfam" id="PF01048"/>
    </source>
</evidence>
<dbReference type="PANTHER" id="PTHR11904:SF9">
    <property type="entry name" value="PURINE NUCLEOSIDE PHOSPHORYLASE-RELATED"/>
    <property type="match status" value="1"/>
</dbReference>
<comment type="caution">
    <text evidence="8">The sequence shown here is derived from an EMBL/GenBank/DDBJ whole genome shotgun (WGS) entry which is preliminary data.</text>
</comment>
<gene>
    <name evidence="8" type="ORF">AAT19DRAFT_16276</name>
</gene>
<evidence type="ECO:0000256" key="6">
    <source>
        <dbReference type="ARBA" id="ARBA00031036"/>
    </source>
</evidence>
<evidence type="ECO:0000313" key="9">
    <source>
        <dbReference type="Proteomes" id="UP000239560"/>
    </source>
</evidence>
<dbReference type="InterPro" id="IPR011268">
    <property type="entry name" value="Purine_phosphorylase"/>
</dbReference>
<dbReference type="EMBL" id="LCTV02000008">
    <property type="protein sequence ID" value="PRQ73523.1"/>
    <property type="molecule type" value="Genomic_DNA"/>
</dbReference>
<dbReference type="GO" id="GO:0009116">
    <property type="term" value="P:nucleoside metabolic process"/>
    <property type="evidence" value="ECO:0007669"/>
    <property type="project" value="InterPro"/>
</dbReference>
<sequence length="414" mass="44614">MPSDLSQDALVPDLSALPRLADPLPSPLHSSHPIDIARLPGSYYSALVAIRERLPKELRTPKVAIVCGSGLQGLAEVLKDRVLVSYSDIDGFGESTVRGHQSALAFGFLGKNRTPVVCQLGRLHAYEGHKLEDVVYPIRILRLLGASIAILTNAAGGLNSSLLKVGSIVALVDHISLPSLTSMNPLIGSNKDQFGPRFPPMSDAYDYPLRLSLFRAAHELGLLEEAKVEETGGVVEGVYAWVAGPTYETRAEQRFLKAAGADVVGMSTVPEVIAARHAGMRESAILDSLASLSSLRSVADYLLRRPAHLFAIPFPLAGVLTLSLCTNMVVATPYRLAAPVAKAENDPAFGANEGLQRVRTAVGEVLQKEEVANHQEVLDVSARRADDMRTLVERTIERVFGEDAEEHGDIVLRN</sequence>
<dbReference type="Proteomes" id="UP000239560">
    <property type="component" value="Unassembled WGS sequence"/>
</dbReference>
<dbReference type="InterPro" id="IPR035994">
    <property type="entry name" value="Nucleoside_phosphorylase_sf"/>
</dbReference>
<dbReference type="EC" id="2.4.2.1" evidence="3"/>
<dbReference type="Pfam" id="PF01048">
    <property type="entry name" value="PNP_UDP_1"/>
    <property type="match status" value="1"/>
</dbReference>
<dbReference type="CDD" id="cd09009">
    <property type="entry name" value="PNP-EcPNPII_like"/>
    <property type="match status" value="1"/>
</dbReference>
<evidence type="ECO:0000256" key="4">
    <source>
        <dbReference type="ARBA" id="ARBA00022676"/>
    </source>
</evidence>
<proteinExistence type="inferred from homology"/>
<dbReference type="NCBIfam" id="TIGR01697">
    <property type="entry name" value="PNPH-PUNA-XAPA"/>
    <property type="match status" value="1"/>
</dbReference>
<reference evidence="8 9" key="1">
    <citation type="journal article" date="2018" name="Elife">
        <title>Functional genomics of lipid metabolism in the oleaginous yeast Rhodosporidium toruloides.</title>
        <authorList>
            <person name="Coradetti S.T."/>
            <person name="Pinel D."/>
            <person name="Geiselman G."/>
            <person name="Ito M."/>
            <person name="Mondo S."/>
            <person name="Reilly M.C."/>
            <person name="Cheng Y.F."/>
            <person name="Bauer S."/>
            <person name="Grigoriev I."/>
            <person name="Gladden J.M."/>
            <person name="Simmons B.A."/>
            <person name="Brem R."/>
            <person name="Arkin A.P."/>
            <person name="Skerker J.M."/>
        </authorList>
    </citation>
    <scope>NUCLEOTIDE SEQUENCE [LARGE SCALE GENOMIC DNA]</scope>
    <source>
        <strain evidence="8 9">NBRC 0880</strain>
    </source>
</reference>
<protein>
    <recommendedName>
        <fullName evidence="3">purine-nucleoside phosphorylase</fullName>
        <ecNumber evidence="3">2.4.2.1</ecNumber>
    </recommendedName>
    <alternativeName>
        <fullName evidence="6">Inosine-guanosine phosphorylase</fullName>
    </alternativeName>
</protein>
<evidence type="ECO:0000256" key="1">
    <source>
        <dbReference type="ARBA" id="ARBA00005058"/>
    </source>
</evidence>
<evidence type="ECO:0000313" key="8">
    <source>
        <dbReference type="EMBL" id="PRQ73523.1"/>
    </source>
</evidence>
<dbReference type="GO" id="GO:0005737">
    <property type="term" value="C:cytoplasm"/>
    <property type="evidence" value="ECO:0007669"/>
    <property type="project" value="TreeGrafter"/>
</dbReference>
<dbReference type="AlphaFoldDB" id="A0A2T0A691"/>
<comment type="similarity">
    <text evidence="2">Belongs to the PNP/MTAP phosphorylase family.</text>
</comment>
<organism evidence="8 9">
    <name type="scientific">Rhodotorula toruloides</name>
    <name type="common">Yeast</name>
    <name type="synonym">Rhodosporidium toruloides</name>
    <dbReference type="NCBI Taxonomy" id="5286"/>
    <lineage>
        <taxon>Eukaryota</taxon>
        <taxon>Fungi</taxon>
        <taxon>Dikarya</taxon>
        <taxon>Basidiomycota</taxon>
        <taxon>Pucciniomycotina</taxon>
        <taxon>Microbotryomycetes</taxon>
        <taxon>Sporidiobolales</taxon>
        <taxon>Sporidiobolaceae</taxon>
        <taxon>Rhodotorula</taxon>
    </lineage>
</organism>
<feature type="domain" description="Nucleoside phosphorylase" evidence="7">
    <location>
        <begin position="62"/>
        <end position="281"/>
    </location>
</feature>
<dbReference type="SUPFAM" id="SSF53167">
    <property type="entry name" value="Purine and uridine phosphorylases"/>
    <property type="match status" value="1"/>
</dbReference>